<proteinExistence type="predicted"/>
<feature type="domain" description="ATPase AAA-type core" evidence="3">
    <location>
        <begin position="228"/>
        <end position="306"/>
    </location>
</feature>
<dbReference type="PANTHER" id="PTHR43581">
    <property type="entry name" value="ATP/GTP PHOSPHATASE"/>
    <property type="match status" value="1"/>
</dbReference>
<dbReference type="EMBL" id="PRLC01000016">
    <property type="protein sequence ID" value="RAW57689.1"/>
    <property type="molecule type" value="Genomic_DNA"/>
</dbReference>
<dbReference type="Pfam" id="PF12476">
    <property type="entry name" value="DUF3696"/>
    <property type="match status" value="1"/>
</dbReference>
<dbReference type="SUPFAM" id="SSF52540">
    <property type="entry name" value="P-loop containing nucleoside triphosphate hydrolases"/>
    <property type="match status" value="1"/>
</dbReference>
<dbReference type="InterPro" id="IPR051396">
    <property type="entry name" value="Bact_Antivir_Def_Nuclease"/>
</dbReference>
<dbReference type="RefSeq" id="WP_112146061.1">
    <property type="nucleotide sequence ID" value="NZ_PRLC01000016.1"/>
</dbReference>
<sequence length="369" mass="40978">MLERIKLENFKCFKSQEIPLGSISILTGLNGMGKSTVLQSLLLLRQSAEGETIKSLKLNGRYIKLGNGQDVLYEKAASDEITLAFWENGISHSYSFAYNAESAVLPLKDPLDPALAPQDSVLFGNRFLYLSSARIEPQPDYHTIDDPMQLENHEFGVNGEFSLQYLAEHSGDPILCTKAIRSSQPGARSNSLIDQLQLWCNEISPGVSPRVVVDSLRRSVDLTYDYREGNDRSGTYKSVNVGFGITYVLPVLISLLSSRPGDLILIENPEAHIHPRGQRMLGELLARVAASGIQVIVETHSDHILNGLRVAVKQKHIESSNVSIAYFSQSQNNDYAHTVVFPKMFPSGQISEWPAGFFDEWENALLDLL</sequence>
<dbReference type="Pfam" id="PF13304">
    <property type="entry name" value="AAA_21"/>
    <property type="match status" value="1"/>
</dbReference>
<dbReference type="GO" id="GO:0005524">
    <property type="term" value="F:ATP binding"/>
    <property type="evidence" value="ECO:0007669"/>
    <property type="project" value="InterPro"/>
</dbReference>
<evidence type="ECO:0000313" key="5">
    <source>
        <dbReference type="Proteomes" id="UP000250429"/>
    </source>
</evidence>
<dbReference type="GO" id="GO:0016887">
    <property type="term" value="F:ATP hydrolysis activity"/>
    <property type="evidence" value="ECO:0007669"/>
    <property type="project" value="InterPro"/>
</dbReference>
<dbReference type="InterPro" id="IPR022532">
    <property type="entry name" value="DUF3696"/>
</dbReference>
<dbReference type="PIRSF" id="PIRSF034888">
    <property type="entry name" value="P-loop_UCP034888"/>
    <property type="match status" value="1"/>
</dbReference>
<comment type="caution">
    <text evidence="4">The sequence shown here is derived from an EMBL/GenBank/DDBJ whole genome shotgun (WGS) entry which is preliminary data.</text>
</comment>
<dbReference type="InterPro" id="IPR014592">
    <property type="entry name" value="P-loop_UCP034888"/>
</dbReference>
<dbReference type="InterPro" id="IPR027417">
    <property type="entry name" value="P-loop_NTPase"/>
</dbReference>
<name>A0A329U886_9FIRM</name>
<dbReference type="InterPro" id="IPR041685">
    <property type="entry name" value="AAA_GajA/Old/RecF-like"/>
</dbReference>
<dbReference type="AlphaFoldDB" id="A0A329U886"/>
<reference evidence="4 5" key="1">
    <citation type="submission" date="2018-02" db="EMBL/GenBank/DDBJ databases">
        <title>Complete genome sequencing of Faecalibacterium prausnitzii strains isolated from the human gut.</title>
        <authorList>
            <person name="Fitzgerald B.C."/>
            <person name="Shkoporov A.N."/>
            <person name="Ross P.R."/>
            <person name="Hill C."/>
        </authorList>
    </citation>
    <scope>NUCLEOTIDE SEQUENCE [LARGE SCALE GENOMIC DNA]</scope>
    <source>
        <strain evidence="4 5">APC922/41-1</strain>
    </source>
</reference>
<feature type="domain" description="DUF3696" evidence="1">
    <location>
        <begin position="317"/>
        <end position="368"/>
    </location>
</feature>
<dbReference type="Gene3D" id="3.40.50.300">
    <property type="entry name" value="P-loop containing nucleotide triphosphate hydrolases"/>
    <property type="match status" value="2"/>
</dbReference>
<evidence type="ECO:0000259" key="3">
    <source>
        <dbReference type="Pfam" id="PF13304"/>
    </source>
</evidence>
<dbReference type="Pfam" id="PF13175">
    <property type="entry name" value="AAA_15"/>
    <property type="match status" value="1"/>
</dbReference>
<keyword evidence="5" id="KW-1185">Reference proteome</keyword>
<accession>A0A329U886</accession>
<organism evidence="4 5">
    <name type="scientific">Faecalibacterium hattorii</name>
    <dbReference type="NCBI Taxonomy" id="2935520"/>
    <lineage>
        <taxon>Bacteria</taxon>
        <taxon>Bacillati</taxon>
        <taxon>Bacillota</taxon>
        <taxon>Clostridia</taxon>
        <taxon>Eubacteriales</taxon>
        <taxon>Oscillospiraceae</taxon>
        <taxon>Faecalibacterium</taxon>
    </lineage>
</organism>
<evidence type="ECO:0000313" key="4">
    <source>
        <dbReference type="EMBL" id="RAW57689.1"/>
    </source>
</evidence>
<dbReference type="PANTHER" id="PTHR43581:SF2">
    <property type="entry name" value="EXCINUCLEASE ATPASE SUBUNIT"/>
    <property type="match status" value="1"/>
</dbReference>
<protein>
    <submittedName>
        <fullName evidence="4">DUF3696 domain-containing protein</fullName>
    </submittedName>
</protein>
<gene>
    <name evidence="4" type="ORF">C4N23_11090</name>
</gene>
<evidence type="ECO:0000259" key="1">
    <source>
        <dbReference type="Pfam" id="PF12476"/>
    </source>
</evidence>
<dbReference type="Proteomes" id="UP000250429">
    <property type="component" value="Unassembled WGS sequence"/>
</dbReference>
<dbReference type="InterPro" id="IPR003959">
    <property type="entry name" value="ATPase_AAA_core"/>
</dbReference>
<feature type="domain" description="Endonuclease GajA/Old nuclease/RecF-like AAA" evidence="2">
    <location>
        <begin position="1"/>
        <end position="59"/>
    </location>
</feature>
<evidence type="ECO:0000259" key="2">
    <source>
        <dbReference type="Pfam" id="PF13175"/>
    </source>
</evidence>